<sequence length="226" mass="26123">MRKFIAVLLFFISFYLYADTYSGSSDSDALIVRAPVWVFVEEAPKGIDDENKAKFTPPKEALLELSAYILSGMTYGLNFVYTPLDKKRNVEEYFELEPVFKPSTENIKITDVRVKYPYCYSWAEYGIPESYAGHFKLWTKNAHKTIKGRGKGDRFDELEGVYAAYTEAVKNAVREYARTFLKNKPKEIRGAVLIKSPPRLFVESGFFKAELELYIQIDEIIKYTVF</sequence>
<dbReference type="EMBL" id="AGDV01000012">
    <property type="protein sequence ID" value="EMB33192.1"/>
    <property type="molecule type" value="Genomic_DNA"/>
</dbReference>
<keyword evidence="1" id="KW-0732">Signal</keyword>
<gene>
    <name evidence="2" type="ORF">HMPREF9726_01553</name>
</gene>
<name>A0A0E2E3T0_TREDN</name>
<feature type="signal peptide" evidence="1">
    <location>
        <begin position="1"/>
        <end position="18"/>
    </location>
</feature>
<comment type="caution">
    <text evidence="2">The sequence shown here is derived from an EMBL/GenBank/DDBJ whole genome shotgun (WGS) entry which is preliminary data.</text>
</comment>
<dbReference type="RefSeq" id="WP_002666686.1">
    <property type="nucleotide sequence ID" value="NZ_CM001795.1"/>
</dbReference>
<evidence type="ECO:0000256" key="1">
    <source>
        <dbReference type="SAM" id="SignalP"/>
    </source>
</evidence>
<dbReference type="Proteomes" id="UP000011705">
    <property type="component" value="Chromosome"/>
</dbReference>
<evidence type="ECO:0000313" key="2">
    <source>
        <dbReference type="EMBL" id="EMB33192.1"/>
    </source>
</evidence>
<organism evidence="2">
    <name type="scientific">Treponema denticola H-22</name>
    <dbReference type="NCBI Taxonomy" id="999432"/>
    <lineage>
        <taxon>Bacteria</taxon>
        <taxon>Pseudomonadati</taxon>
        <taxon>Spirochaetota</taxon>
        <taxon>Spirochaetia</taxon>
        <taxon>Spirochaetales</taxon>
        <taxon>Treponemataceae</taxon>
        <taxon>Treponema</taxon>
    </lineage>
</organism>
<feature type="chain" id="PRO_5002393375" evidence="1">
    <location>
        <begin position="19"/>
        <end position="226"/>
    </location>
</feature>
<dbReference type="GeneID" id="2741738"/>
<accession>A0A0E2E3T0</accession>
<protein>
    <submittedName>
        <fullName evidence="2">Uncharacterized protein</fullName>
    </submittedName>
</protein>
<reference evidence="2" key="1">
    <citation type="submission" date="2012-01" db="EMBL/GenBank/DDBJ databases">
        <title>The Genome Sequence of Treponema denticola H-22.</title>
        <authorList>
            <consortium name="The Broad Institute Genome Sequencing Platform"/>
            <person name="Earl A."/>
            <person name="Ward D."/>
            <person name="Feldgarden M."/>
            <person name="Gevers D."/>
            <person name="Blanton J.M."/>
            <person name="Fenno C.J."/>
            <person name="Baranova O.V."/>
            <person name="Mathney J."/>
            <person name="Dewhirst F.E."/>
            <person name="Izard J."/>
            <person name="Young S.K."/>
            <person name="Zeng Q."/>
            <person name="Gargeya S."/>
            <person name="Fitzgerald M."/>
            <person name="Haas B."/>
            <person name="Abouelleil A."/>
            <person name="Alvarado L."/>
            <person name="Arachchi H.M."/>
            <person name="Berlin A."/>
            <person name="Chapman S.B."/>
            <person name="Gearin G."/>
            <person name="Goldberg J."/>
            <person name="Griggs A."/>
            <person name="Gujja S."/>
            <person name="Hansen M."/>
            <person name="Heiman D."/>
            <person name="Howarth C."/>
            <person name="Larimer J."/>
            <person name="Lui A."/>
            <person name="MacDonald P.J.P."/>
            <person name="McCowen C."/>
            <person name="Montmayeur A."/>
            <person name="Murphy C."/>
            <person name="Neiman D."/>
            <person name="Pearson M."/>
            <person name="Priest M."/>
            <person name="Roberts A."/>
            <person name="Saif S."/>
            <person name="Shea T."/>
            <person name="Sisk P."/>
            <person name="Stolte C."/>
            <person name="Sykes S."/>
            <person name="Wortman J."/>
            <person name="Nusbaum C."/>
            <person name="Birren B."/>
        </authorList>
    </citation>
    <scope>NUCLEOTIDE SEQUENCE [LARGE SCALE GENOMIC DNA]</scope>
    <source>
        <strain evidence="2">H-22</strain>
    </source>
</reference>
<proteinExistence type="predicted"/>
<dbReference type="HOGENOM" id="CLU_104224_0_0_12"/>
<dbReference type="PATRIC" id="fig|999432.5.peg.1609"/>
<dbReference type="AlphaFoldDB" id="A0A0E2E3T0"/>